<comment type="subcellular location">
    <subcellularLocation>
        <location evidence="1 6">Periplasm</location>
    </subcellularLocation>
</comment>
<evidence type="ECO:0000313" key="7">
    <source>
        <dbReference type="EMBL" id="MDY0747287.1"/>
    </source>
</evidence>
<comment type="caution">
    <text evidence="7">The sequence shown here is derived from an EMBL/GenBank/DDBJ whole genome shotgun (WGS) entry which is preliminary data.</text>
</comment>
<dbReference type="Pfam" id="PF01547">
    <property type="entry name" value="SBP_bac_1"/>
    <property type="match status" value="1"/>
</dbReference>
<accession>A0ABU5DLW8</accession>
<feature type="chain" id="PRO_5045012017" description="Maltodextrin-binding protein" evidence="6">
    <location>
        <begin position="24"/>
        <end position="417"/>
    </location>
</feature>
<dbReference type="RefSeq" id="WP_320425244.1">
    <property type="nucleotide sequence ID" value="NZ_JAXCLA010000007.1"/>
</dbReference>
<evidence type="ECO:0000256" key="6">
    <source>
        <dbReference type="RuleBase" id="RU365005"/>
    </source>
</evidence>
<dbReference type="Gene3D" id="3.40.190.10">
    <property type="entry name" value="Periplasmic binding protein-like II"/>
    <property type="match status" value="2"/>
</dbReference>
<keyword evidence="4 6" id="KW-0732">Signal</keyword>
<keyword evidence="3 6" id="KW-0813">Transport</keyword>
<keyword evidence="6" id="KW-0762">Sugar transport</keyword>
<protein>
    <recommendedName>
        <fullName evidence="6">Maltodextrin-binding protein</fullName>
    </recommendedName>
</protein>
<evidence type="ECO:0000256" key="4">
    <source>
        <dbReference type="ARBA" id="ARBA00022729"/>
    </source>
</evidence>
<evidence type="ECO:0000313" key="8">
    <source>
        <dbReference type="Proteomes" id="UP001285263"/>
    </source>
</evidence>
<dbReference type="InterPro" id="IPR050490">
    <property type="entry name" value="Bact_solute-bd_prot1"/>
</dbReference>
<comment type="function">
    <text evidence="5">Part of a binding-protein-dependent transport system for a sugar.</text>
</comment>
<feature type="signal peptide" evidence="6">
    <location>
        <begin position="1"/>
        <end position="23"/>
    </location>
</feature>
<comment type="function">
    <text evidence="6">Part of the ABC transporter complex MalEFGK involved in maltose/maltodextrin import. Binds maltose and higher maltodextrins.</text>
</comment>
<organism evidence="7 8">
    <name type="scientific">Roseateles agri</name>
    <dbReference type="NCBI Taxonomy" id="3098619"/>
    <lineage>
        <taxon>Bacteria</taxon>
        <taxon>Pseudomonadati</taxon>
        <taxon>Pseudomonadota</taxon>
        <taxon>Betaproteobacteria</taxon>
        <taxon>Burkholderiales</taxon>
        <taxon>Sphaerotilaceae</taxon>
        <taxon>Roseateles</taxon>
    </lineage>
</organism>
<evidence type="ECO:0000256" key="5">
    <source>
        <dbReference type="ARBA" id="ARBA00049629"/>
    </source>
</evidence>
<evidence type="ECO:0000256" key="2">
    <source>
        <dbReference type="ARBA" id="ARBA00008520"/>
    </source>
</evidence>
<dbReference type="Proteomes" id="UP001285263">
    <property type="component" value="Unassembled WGS sequence"/>
</dbReference>
<gene>
    <name evidence="7" type="ORF">SNE35_22465</name>
</gene>
<dbReference type="InterPro" id="IPR006059">
    <property type="entry name" value="SBP"/>
</dbReference>
<dbReference type="PRINTS" id="PR00181">
    <property type="entry name" value="MALTOSEBP"/>
</dbReference>
<name>A0ABU5DLW8_9BURK</name>
<dbReference type="SUPFAM" id="SSF53850">
    <property type="entry name" value="Periplasmic binding protein-like II"/>
    <property type="match status" value="1"/>
</dbReference>
<keyword evidence="8" id="KW-1185">Reference proteome</keyword>
<reference evidence="7 8" key="1">
    <citation type="submission" date="2023-11" db="EMBL/GenBank/DDBJ databases">
        <title>Paucibacter sp. nov., isolated from fresh soil in Korea.</title>
        <authorList>
            <person name="Le N.T.T."/>
        </authorList>
    </citation>
    <scope>NUCLEOTIDE SEQUENCE [LARGE SCALE GENOMIC DNA]</scope>
    <source>
        <strain evidence="7 8">R3-3</strain>
    </source>
</reference>
<keyword evidence="6" id="KW-0574">Periplasm</keyword>
<proteinExistence type="inferred from homology"/>
<comment type="similarity">
    <text evidence="2 6">Belongs to the bacterial solute-binding protein 1 family.</text>
</comment>
<evidence type="ECO:0000256" key="3">
    <source>
        <dbReference type="ARBA" id="ARBA00022448"/>
    </source>
</evidence>
<dbReference type="InterPro" id="IPR006060">
    <property type="entry name" value="Maltose/Cyclodextrin-bd"/>
</dbReference>
<dbReference type="PANTHER" id="PTHR43649:SF28">
    <property type="entry name" value="BINDING PROTEIN COMPONENT OF ABC SUGAR TRANSPORTER-RELATED"/>
    <property type="match status" value="1"/>
</dbReference>
<dbReference type="EMBL" id="JAXCLA010000007">
    <property type="protein sequence ID" value="MDY0747287.1"/>
    <property type="molecule type" value="Genomic_DNA"/>
</dbReference>
<dbReference type="PANTHER" id="PTHR43649">
    <property type="entry name" value="ARABINOSE-BINDING PROTEIN-RELATED"/>
    <property type="match status" value="1"/>
</dbReference>
<sequence>MRSNVLRAVAAAASLMVFSAAQAQNQSVEVMHWWTSGGEGAAVGVLKQDLEKRGVKWVDMAVAGGGGEAASTALRARVVAGDPPTAAQQLGMNVRDWAVEGSLGNLDDVAVKGGWDKVVPPAVQAFGKYKGHWVAAPVNIHRPSWLWMNAKIFKDNGLTPPKTWDEFNATADKLKAKGITPLAFGGQAWQETTVWEDVVLGIGGPDFYKKAIIDADPAALKSPTMIKVFDQMRKLRSYVDRNFAGRDWNLATAMVLKGEAAMQLMGDWAKGEVIAAKQVPGKDILCSVAPGTQGSFLFNTDFFAMFNVSAAKRPAQLLMAQAIMDPSFQVTFNLAKGSIPARNDVSMDKFDDCGKQSMADLKAASAANHVYGSLAHGHAQPAGVQRAYFDVVTKHFNSDQSSQAAVDELVRSVAAAK</sequence>
<evidence type="ECO:0000256" key="1">
    <source>
        <dbReference type="ARBA" id="ARBA00004418"/>
    </source>
</evidence>